<dbReference type="GO" id="GO:0005737">
    <property type="term" value="C:cytoplasm"/>
    <property type="evidence" value="ECO:0007669"/>
    <property type="project" value="TreeGrafter"/>
</dbReference>
<proteinExistence type="predicted"/>
<dbReference type="EMBL" id="JAGSYN010000215">
    <property type="protein sequence ID" value="KAG7661686.1"/>
    <property type="molecule type" value="Genomic_DNA"/>
</dbReference>
<gene>
    <name evidence="2" type="ORF">J8A68_004839</name>
</gene>
<dbReference type="RefSeq" id="XP_049261919.1">
    <property type="nucleotide sequence ID" value="XM_049408841.1"/>
</dbReference>
<accession>A0A8J5Q9Y4</accession>
<organism evidence="2 3">
    <name type="scientific">[Candida] subhashii</name>
    <dbReference type="NCBI Taxonomy" id="561895"/>
    <lineage>
        <taxon>Eukaryota</taxon>
        <taxon>Fungi</taxon>
        <taxon>Dikarya</taxon>
        <taxon>Ascomycota</taxon>
        <taxon>Saccharomycotina</taxon>
        <taxon>Pichiomycetes</taxon>
        <taxon>Debaryomycetaceae</taxon>
        <taxon>Spathaspora</taxon>
    </lineage>
</organism>
<dbReference type="PANTHER" id="PTHR47339:SF1">
    <property type="entry name" value="CELL DIVISION CONTROL PROTEIN 24"/>
    <property type="match status" value="1"/>
</dbReference>
<dbReference type="GO" id="GO:0031106">
    <property type="term" value="P:septin ring organization"/>
    <property type="evidence" value="ECO:0007669"/>
    <property type="project" value="TreeGrafter"/>
</dbReference>
<keyword evidence="3" id="KW-1185">Reference proteome</keyword>
<dbReference type="Proteomes" id="UP000694255">
    <property type="component" value="Unassembled WGS sequence"/>
</dbReference>
<feature type="domain" description="DH" evidence="1">
    <location>
        <begin position="14"/>
        <end position="121"/>
    </location>
</feature>
<dbReference type="GO" id="GO:0043332">
    <property type="term" value="C:mating projection tip"/>
    <property type="evidence" value="ECO:0007669"/>
    <property type="project" value="TreeGrafter"/>
</dbReference>
<dbReference type="PANTHER" id="PTHR47339">
    <property type="entry name" value="CELL DIVISION CONTROL PROTEIN 24"/>
    <property type="match status" value="1"/>
</dbReference>
<dbReference type="GO" id="GO:0005085">
    <property type="term" value="F:guanyl-nucleotide exchange factor activity"/>
    <property type="evidence" value="ECO:0007669"/>
    <property type="project" value="InterPro"/>
</dbReference>
<dbReference type="InterPro" id="IPR000219">
    <property type="entry name" value="DH_dom"/>
</dbReference>
<evidence type="ECO:0000313" key="3">
    <source>
        <dbReference type="Proteomes" id="UP000694255"/>
    </source>
</evidence>
<dbReference type="PROSITE" id="PS50010">
    <property type="entry name" value="DH_2"/>
    <property type="match status" value="1"/>
</dbReference>
<reference evidence="2 3" key="1">
    <citation type="journal article" date="2021" name="DNA Res.">
        <title>Genome analysis of Candida subhashii reveals its hybrid nature and dual mitochondrial genome conformations.</title>
        <authorList>
            <person name="Mixao V."/>
            <person name="Hegedusova E."/>
            <person name="Saus E."/>
            <person name="Pryszcz L.P."/>
            <person name="Cillingova A."/>
            <person name="Nosek J."/>
            <person name="Gabaldon T."/>
        </authorList>
    </citation>
    <scope>NUCLEOTIDE SEQUENCE [LARGE SCALE GENOMIC DNA]</scope>
    <source>
        <strain evidence="2 3">CBS 10753</strain>
    </source>
</reference>
<dbReference type="GeneID" id="73471639"/>
<comment type="caution">
    <text evidence="2">The sequence shown here is derived from an EMBL/GenBank/DDBJ whole genome shotgun (WGS) entry which is preliminary data.</text>
</comment>
<sequence length="279" mass="32433">MTISPFHKDAPSNYSLYRANDERSKVVKEIITTETEYVNCLKDIVKYQKLKSSTFLEPRFELRSYINKPMERLVEYPKLLSQLMKASHNDLSCFNALSKAKDQTENLVRHLYKLHQRIEDTHTQWLKIKPKVIWNGIDNIQGELLHFSKVLATFENIGQYLALLFGKSIIFCIEVDSRQKNGYLDKKLYHLKWFELYYEANIAIPISQISELNSSNCTVTILGKGRQRADIRFENPSTYPYEVQSPSKNKLLISNNNPTVGSVDIEKFPTGICGFKEFF</sequence>
<evidence type="ECO:0000259" key="1">
    <source>
        <dbReference type="PROSITE" id="PS50010"/>
    </source>
</evidence>
<evidence type="ECO:0000313" key="2">
    <source>
        <dbReference type="EMBL" id="KAG7661686.1"/>
    </source>
</evidence>
<dbReference type="GO" id="GO:0030010">
    <property type="term" value="P:establishment of cell polarity"/>
    <property type="evidence" value="ECO:0007669"/>
    <property type="project" value="TreeGrafter"/>
</dbReference>
<dbReference type="GO" id="GO:0000935">
    <property type="term" value="C:division septum"/>
    <property type="evidence" value="ECO:0007669"/>
    <property type="project" value="TreeGrafter"/>
</dbReference>
<protein>
    <recommendedName>
        <fullName evidence="1">DH domain-containing protein</fullName>
    </recommendedName>
</protein>
<name>A0A8J5Q9Y4_9ASCO</name>
<dbReference type="AlphaFoldDB" id="A0A8J5Q9Y4"/>
<dbReference type="GO" id="GO:0005634">
    <property type="term" value="C:nucleus"/>
    <property type="evidence" value="ECO:0007669"/>
    <property type="project" value="TreeGrafter"/>
</dbReference>
<dbReference type="OrthoDB" id="1594986at2759"/>
<dbReference type="InterPro" id="IPR053026">
    <property type="entry name" value="CDC42_GEF"/>
</dbReference>